<evidence type="ECO:0000313" key="2">
    <source>
        <dbReference type="EMBL" id="ORY39168.1"/>
    </source>
</evidence>
<reference evidence="2 3" key="1">
    <citation type="submission" date="2016-07" db="EMBL/GenBank/DDBJ databases">
        <title>Pervasive Adenine N6-methylation of Active Genes in Fungi.</title>
        <authorList>
            <consortium name="DOE Joint Genome Institute"/>
            <person name="Mondo S.J."/>
            <person name="Dannebaum R.O."/>
            <person name="Kuo R.C."/>
            <person name="Labutti K."/>
            <person name="Haridas S."/>
            <person name="Kuo A."/>
            <person name="Salamov A."/>
            <person name="Ahrendt S.R."/>
            <person name="Lipzen A."/>
            <person name="Sullivan W."/>
            <person name="Andreopoulos W.B."/>
            <person name="Clum A."/>
            <person name="Lindquist E."/>
            <person name="Daum C."/>
            <person name="Ramamoorthy G.K."/>
            <person name="Gryganskyi A."/>
            <person name="Culley D."/>
            <person name="Magnuson J.K."/>
            <person name="James T.Y."/>
            <person name="O'Malley M.A."/>
            <person name="Stajich J.E."/>
            <person name="Spatafora J.W."/>
            <person name="Visel A."/>
            <person name="Grigoriev I.V."/>
        </authorList>
    </citation>
    <scope>NUCLEOTIDE SEQUENCE [LARGE SCALE GENOMIC DNA]</scope>
    <source>
        <strain evidence="2 3">JEL800</strain>
    </source>
</reference>
<comment type="caution">
    <text evidence="2">The sequence shown here is derived from an EMBL/GenBank/DDBJ whole genome shotgun (WGS) entry which is preliminary data.</text>
</comment>
<evidence type="ECO:0000256" key="1">
    <source>
        <dbReference type="SAM" id="MobiDB-lite"/>
    </source>
</evidence>
<dbReference type="EMBL" id="MCGO01000041">
    <property type="protein sequence ID" value="ORY39168.1"/>
    <property type="molecule type" value="Genomic_DNA"/>
</dbReference>
<feature type="region of interest" description="Disordered" evidence="1">
    <location>
        <begin position="1"/>
        <end position="144"/>
    </location>
</feature>
<organism evidence="2 3">
    <name type="scientific">Rhizoclosmatium globosum</name>
    <dbReference type="NCBI Taxonomy" id="329046"/>
    <lineage>
        <taxon>Eukaryota</taxon>
        <taxon>Fungi</taxon>
        <taxon>Fungi incertae sedis</taxon>
        <taxon>Chytridiomycota</taxon>
        <taxon>Chytridiomycota incertae sedis</taxon>
        <taxon>Chytridiomycetes</taxon>
        <taxon>Chytridiales</taxon>
        <taxon>Chytriomycetaceae</taxon>
        <taxon>Rhizoclosmatium</taxon>
    </lineage>
</organism>
<gene>
    <name evidence="2" type="ORF">BCR33DRAFT_720401</name>
</gene>
<evidence type="ECO:0000313" key="3">
    <source>
        <dbReference type="Proteomes" id="UP000193642"/>
    </source>
</evidence>
<proteinExistence type="predicted"/>
<accession>A0A1Y2BWP6</accession>
<dbReference type="AlphaFoldDB" id="A0A1Y2BWP6"/>
<feature type="compositionally biased region" description="Polar residues" evidence="1">
    <location>
        <begin position="62"/>
        <end position="75"/>
    </location>
</feature>
<name>A0A1Y2BWP6_9FUNG</name>
<keyword evidence="3" id="KW-1185">Reference proteome</keyword>
<feature type="compositionally biased region" description="Pro residues" evidence="1">
    <location>
        <begin position="90"/>
        <end position="99"/>
    </location>
</feature>
<sequence>MDTNVSQGGMQQGGLGPPPGLVNDGDPPLRPLSLMVSSSTSSTSSHDTRSTMASHRNHADQVGSSSSSGRRTFNTVMFEEEADSEYGPSPRSPPSPPSNPSRKRIRTSASHSPPAFETALALTSPLDPEAPETYPSLGDSPTTERMKLLTTSKYSGDRILSEDAVSGTEVVELVRAVHQRHVESQPDLQARQREFMRLWRGTYYTGRSRNGTG</sequence>
<protein>
    <submittedName>
        <fullName evidence="2">Uncharacterized protein</fullName>
    </submittedName>
</protein>
<dbReference type="Proteomes" id="UP000193642">
    <property type="component" value="Unassembled WGS sequence"/>
</dbReference>